<dbReference type="Gene3D" id="3.40.630.30">
    <property type="match status" value="1"/>
</dbReference>
<dbReference type="InterPro" id="IPR051908">
    <property type="entry name" value="Ribosomal_N-acetyltransferase"/>
</dbReference>
<dbReference type="PANTHER" id="PTHR43441:SF10">
    <property type="entry name" value="ACETYLTRANSFERASE"/>
    <property type="match status" value="1"/>
</dbReference>
<dbReference type="GO" id="GO:0005737">
    <property type="term" value="C:cytoplasm"/>
    <property type="evidence" value="ECO:0007669"/>
    <property type="project" value="TreeGrafter"/>
</dbReference>
<proteinExistence type="predicted"/>
<dbReference type="InterPro" id="IPR000182">
    <property type="entry name" value="GNAT_dom"/>
</dbReference>
<dbReference type="EMBL" id="JAGSOH010000119">
    <property type="protein sequence ID" value="MBR7830194.1"/>
    <property type="molecule type" value="Genomic_DNA"/>
</dbReference>
<evidence type="ECO:0000313" key="3">
    <source>
        <dbReference type="Proteomes" id="UP000676325"/>
    </source>
</evidence>
<evidence type="ECO:0000313" key="2">
    <source>
        <dbReference type="EMBL" id="MBR7830194.1"/>
    </source>
</evidence>
<dbReference type="GO" id="GO:1990189">
    <property type="term" value="F:protein N-terminal-serine acetyltransferase activity"/>
    <property type="evidence" value="ECO:0007669"/>
    <property type="project" value="TreeGrafter"/>
</dbReference>
<dbReference type="GO" id="GO:0008999">
    <property type="term" value="F:protein-N-terminal-alanine acetyltransferase activity"/>
    <property type="evidence" value="ECO:0007669"/>
    <property type="project" value="TreeGrafter"/>
</dbReference>
<accession>A0A941EMD7</accession>
<sequence>MYAIRLSDDLDAELRPIEPWQAEEFLAHMDRARANVDPWISWAGRSTDLDSARATLQSYADQQAADSGRIFGIWLDGTLVGGTLFVKFDAKRGSCEIGVWSEAAGQGKGLISAAVRQLIDYALIERGLHRVEWINAVQSLRSRGVAERIGMQRDGVLRGFVEFRGERGDAEIWSMLAPDWRKIRSAAFPAGG</sequence>
<dbReference type="PANTHER" id="PTHR43441">
    <property type="entry name" value="RIBOSOMAL-PROTEIN-SERINE ACETYLTRANSFERASE"/>
    <property type="match status" value="1"/>
</dbReference>
<gene>
    <name evidence="2" type="ORF">KDK95_28080</name>
</gene>
<protein>
    <submittedName>
        <fullName evidence="2">GNAT family N-acetyltransferase</fullName>
    </submittedName>
</protein>
<dbReference type="Proteomes" id="UP000676325">
    <property type="component" value="Unassembled WGS sequence"/>
</dbReference>
<dbReference type="RefSeq" id="WP_212521324.1">
    <property type="nucleotide sequence ID" value="NZ_JAGSOH010000119.1"/>
</dbReference>
<feature type="domain" description="N-acetyltransferase" evidence="1">
    <location>
        <begin position="12"/>
        <end position="178"/>
    </location>
</feature>
<dbReference type="InterPro" id="IPR016181">
    <property type="entry name" value="Acyl_CoA_acyltransferase"/>
</dbReference>
<organism evidence="2 3">
    <name type="scientific">Actinospica acidithermotolerans</name>
    <dbReference type="NCBI Taxonomy" id="2828514"/>
    <lineage>
        <taxon>Bacteria</taxon>
        <taxon>Bacillati</taxon>
        <taxon>Actinomycetota</taxon>
        <taxon>Actinomycetes</taxon>
        <taxon>Catenulisporales</taxon>
        <taxon>Actinospicaceae</taxon>
        <taxon>Actinospica</taxon>
    </lineage>
</organism>
<dbReference type="PROSITE" id="PS51186">
    <property type="entry name" value="GNAT"/>
    <property type="match status" value="1"/>
</dbReference>
<reference evidence="2" key="1">
    <citation type="submission" date="2021-04" db="EMBL/GenBank/DDBJ databases">
        <title>Genome based classification of Actinospica acidithermotolerans sp. nov., an actinobacterium isolated from an Indonesian hot spring.</title>
        <authorList>
            <person name="Kusuma A.B."/>
            <person name="Putra K.E."/>
            <person name="Nafisah S."/>
            <person name="Loh J."/>
            <person name="Nouioui I."/>
            <person name="Goodfellow M."/>
        </authorList>
    </citation>
    <scope>NUCLEOTIDE SEQUENCE</scope>
    <source>
        <strain evidence="2">MGRD01-02</strain>
    </source>
</reference>
<name>A0A941EMD7_9ACTN</name>
<evidence type="ECO:0000259" key="1">
    <source>
        <dbReference type="PROSITE" id="PS51186"/>
    </source>
</evidence>
<dbReference type="AlphaFoldDB" id="A0A941EMD7"/>
<keyword evidence="3" id="KW-1185">Reference proteome</keyword>
<comment type="caution">
    <text evidence="2">The sequence shown here is derived from an EMBL/GenBank/DDBJ whole genome shotgun (WGS) entry which is preliminary data.</text>
</comment>
<dbReference type="SUPFAM" id="SSF55729">
    <property type="entry name" value="Acyl-CoA N-acyltransferases (Nat)"/>
    <property type="match status" value="1"/>
</dbReference>
<dbReference type="Pfam" id="PF13302">
    <property type="entry name" value="Acetyltransf_3"/>
    <property type="match status" value="1"/>
</dbReference>